<feature type="signal peptide" evidence="1">
    <location>
        <begin position="1"/>
        <end position="19"/>
    </location>
</feature>
<dbReference type="InterPro" id="IPR050281">
    <property type="entry name" value="Flavin_monoamine_oxidase"/>
</dbReference>
<sequence>MKRRDFLSLVAASAGSTYAAMIALDLLSQPAKASKKLELKPINQPKTVIVLGAGVAGLCAAYELEKLGYHCVILEANNRIGGRCFTVRNTTKSTEIDGQTQQSTFDEDLYFNAGATRIAQHHVTLDYCQELGVPIEPFNHVNEAAYYYQVDVGKLSNKKIRIREIKQDFLGYKNELLAKAINQDALDLELTKEDQEKLVTFLQLEGNLSPDLFYKGSRNRGYSTLPGASLNPGVIESPFDLSAIIQYGFSWYILNETTFNHQISLLQIVGGIDQLSKAFVNKIKGKISLESPVQEIRKTTTGVKIIYLDKQQKRQSITGDYCICTIPLTVLKSIPSDFSQPMKQAISSIPYMATSKVGLQFKRRFWEEDDRIFGGISYTNQNITQIFYPSDHFFSQKGILVGAYNYEEKAQYFGNLSIQEREKLVLQQGSKIHPQYLEEFESGFYVPWHKLPYNLGGWAMYNTDMRKTVYPQLNQPDDHIYLAGEHLSYYPGWITGSLESSRHVVAQLNERVHSLG</sequence>
<dbReference type="InterPro" id="IPR002937">
    <property type="entry name" value="Amino_oxidase"/>
</dbReference>
<dbReference type="InterPro" id="IPR036188">
    <property type="entry name" value="FAD/NAD-bd_sf"/>
</dbReference>
<dbReference type="HOGENOM" id="CLU_004498_8_3_3"/>
<accession>B7K0F4</accession>
<dbReference type="EMBL" id="CP001287">
    <property type="protein sequence ID" value="ACK67438.1"/>
    <property type="molecule type" value="Genomic_DNA"/>
</dbReference>
<dbReference type="Gene3D" id="3.50.50.60">
    <property type="entry name" value="FAD/NAD(P)-binding domain"/>
    <property type="match status" value="1"/>
</dbReference>
<dbReference type="KEGG" id="cyp:PCC8801_3473"/>
<feature type="domain" description="Amine oxidase" evidence="2">
    <location>
        <begin position="55"/>
        <end position="508"/>
    </location>
</feature>
<dbReference type="GO" id="GO:0009063">
    <property type="term" value="P:amino acid catabolic process"/>
    <property type="evidence" value="ECO:0007669"/>
    <property type="project" value="TreeGrafter"/>
</dbReference>
<dbReference type="PANTHER" id="PTHR10742:SF342">
    <property type="entry name" value="AMINE OXIDASE"/>
    <property type="match status" value="1"/>
</dbReference>
<dbReference type="OrthoDB" id="547674at2"/>
<reference evidence="4" key="1">
    <citation type="journal article" date="2011" name="MBio">
        <title>Novel metabolic attributes of the genus Cyanothece, comprising a group of unicellular nitrogen-fixing Cyanobacteria.</title>
        <authorList>
            <person name="Bandyopadhyay A."/>
            <person name="Elvitigala T."/>
            <person name="Welsh E."/>
            <person name="Stockel J."/>
            <person name="Liberton M."/>
            <person name="Min H."/>
            <person name="Sherman L.A."/>
            <person name="Pakrasi H.B."/>
        </authorList>
    </citation>
    <scope>NUCLEOTIDE SEQUENCE [LARGE SCALE GENOMIC DNA]</scope>
    <source>
        <strain evidence="4">PCC 8801</strain>
    </source>
</reference>
<dbReference type="eggNOG" id="COG1231">
    <property type="taxonomic scope" value="Bacteria"/>
</dbReference>
<dbReference type="Pfam" id="PF01593">
    <property type="entry name" value="Amino_oxidase"/>
    <property type="match status" value="1"/>
</dbReference>
<dbReference type="Gene3D" id="1.20.1440.240">
    <property type="match status" value="1"/>
</dbReference>
<protein>
    <submittedName>
        <fullName evidence="3">Amine oxidase</fullName>
    </submittedName>
</protein>
<dbReference type="Gene3D" id="3.90.660.10">
    <property type="match status" value="1"/>
</dbReference>
<proteinExistence type="predicted"/>
<evidence type="ECO:0000313" key="4">
    <source>
        <dbReference type="Proteomes" id="UP000008204"/>
    </source>
</evidence>
<name>B7K0F4_RIPO1</name>
<dbReference type="GO" id="GO:0001716">
    <property type="term" value="F:L-amino-acid oxidase activity"/>
    <property type="evidence" value="ECO:0007669"/>
    <property type="project" value="TreeGrafter"/>
</dbReference>
<dbReference type="Proteomes" id="UP000008204">
    <property type="component" value="Chromosome"/>
</dbReference>
<dbReference type="SUPFAM" id="SSF51905">
    <property type="entry name" value="FAD/NAD(P)-binding domain"/>
    <property type="match status" value="1"/>
</dbReference>
<evidence type="ECO:0000256" key="1">
    <source>
        <dbReference type="SAM" id="SignalP"/>
    </source>
</evidence>
<dbReference type="PANTHER" id="PTHR10742">
    <property type="entry name" value="FLAVIN MONOAMINE OXIDASE"/>
    <property type="match status" value="1"/>
</dbReference>
<evidence type="ECO:0000259" key="2">
    <source>
        <dbReference type="Pfam" id="PF01593"/>
    </source>
</evidence>
<organism evidence="3 4">
    <name type="scientific">Rippkaea orientalis (strain PCC 8801 / RF-1)</name>
    <name type="common">Cyanothece sp. (strain PCC 8801)</name>
    <dbReference type="NCBI Taxonomy" id="41431"/>
    <lineage>
        <taxon>Bacteria</taxon>
        <taxon>Bacillati</taxon>
        <taxon>Cyanobacteriota</taxon>
        <taxon>Cyanophyceae</taxon>
        <taxon>Oscillatoriophycideae</taxon>
        <taxon>Chroococcales</taxon>
        <taxon>Aphanothecaceae</taxon>
        <taxon>Rippkaea</taxon>
        <taxon>Rippkaea orientalis</taxon>
    </lineage>
</organism>
<dbReference type="STRING" id="41431.PCC8801_3473"/>
<dbReference type="SUPFAM" id="SSF54373">
    <property type="entry name" value="FAD-linked reductases, C-terminal domain"/>
    <property type="match status" value="1"/>
</dbReference>
<keyword evidence="1" id="KW-0732">Signal</keyword>
<dbReference type="RefSeq" id="WP_012596697.1">
    <property type="nucleotide sequence ID" value="NC_011726.1"/>
</dbReference>
<keyword evidence="4" id="KW-1185">Reference proteome</keyword>
<evidence type="ECO:0000313" key="3">
    <source>
        <dbReference type="EMBL" id="ACK67438.1"/>
    </source>
</evidence>
<dbReference type="AlphaFoldDB" id="B7K0F4"/>
<feature type="chain" id="PRO_5002856192" evidence="1">
    <location>
        <begin position="20"/>
        <end position="516"/>
    </location>
</feature>
<gene>
    <name evidence="3" type="ordered locus">PCC8801_3473</name>
</gene>